<dbReference type="PANTHER" id="PTHR11267">
    <property type="entry name" value="T-BOX PROTEIN-RELATED"/>
    <property type="match status" value="1"/>
</dbReference>
<evidence type="ECO:0000256" key="7">
    <source>
        <dbReference type="ARBA" id="ARBA00023015"/>
    </source>
</evidence>
<feature type="compositionally biased region" description="Low complexity" evidence="16">
    <location>
        <begin position="1262"/>
        <end position="1274"/>
    </location>
</feature>
<evidence type="ECO:0000256" key="14">
    <source>
        <dbReference type="PROSITE-ProRule" id="PRU00201"/>
    </source>
</evidence>
<dbReference type="InterPro" id="IPR036638">
    <property type="entry name" value="HLH_DNA-bd_sf"/>
</dbReference>
<evidence type="ECO:0000256" key="10">
    <source>
        <dbReference type="ARBA" id="ARBA00023163"/>
    </source>
</evidence>
<dbReference type="Pfam" id="PF00907">
    <property type="entry name" value="T-box"/>
    <property type="match status" value="1"/>
</dbReference>
<feature type="region of interest" description="Disordered" evidence="16">
    <location>
        <begin position="2465"/>
        <end position="2503"/>
    </location>
</feature>
<keyword evidence="10" id="KW-0804">Transcription</keyword>
<evidence type="ECO:0000256" key="16">
    <source>
        <dbReference type="SAM" id="MobiDB-lite"/>
    </source>
</evidence>
<dbReference type="PROSITE" id="PS50252">
    <property type="entry name" value="TBOX_3"/>
    <property type="match status" value="1"/>
</dbReference>
<dbReference type="Proteomes" id="UP000472268">
    <property type="component" value="Chromosome 9"/>
</dbReference>
<dbReference type="InterPro" id="IPR018186">
    <property type="entry name" value="TF_T-box_CS"/>
</dbReference>
<feature type="region of interest" description="Disordered" evidence="16">
    <location>
        <begin position="259"/>
        <end position="320"/>
    </location>
</feature>
<dbReference type="Pfam" id="PF16059">
    <property type="entry name" value="MGA_dom"/>
    <property type="match status" value="1"/>
</dbReference>
<dbReference type="SUPFAM" id="SSF47459">
    <property type="entry name" value="HLH, helix-loop-helix DNA-binding domain"/>
    <property type="match status" value="1"/>
</dbReference>
<feature type="region of interest" description="Disordered" evidence="16">
    <location>
        <begin position="403"/>
        <end position="422"/>
    </location>
</feature>
<sequence>MEEKQQIILANQDGGTVAGAAPTFFVILKQPGNGKTDQGILVTNRDACALASSVTSPGKSKGKICLPADCTVGGITVTLDNNSMWNEFYHRSTEMILTKQGRRMFPYCRYWITGLDSNMKYILVMDISPVDNHRYKWNGRWWEPSGKAEPHVLGRVFIHPESPSTGHYWMHQPVSFYKLKLTNNTLDQEGHIILHSMHRYLPRLHLVPAEKATEVIQLNGPGVHTFTFPQTEFFAVTAYQNIQITQLKIDYNPFAKGFRDDGLNSKPQRDGKQKNSSDQEGSSVPSSPGQRVRLTEGEGSDLQLTDSDPLLRGHETSGKGLEKASLNIKRDFLGFMDIDSALSEVPQLKQEVTESLVANDFEDRSHVTSPLDPDGNFNVVIKEEPVDDYEYELSECPEGVTVKQEETDEETDVYSNSDDDPILEKQLKRHNKVDNLEADHQSSKWLPNSPSGVAQAKMFKLDAGKMPVVYLEPCAVTKSTVKISELPDNILSTSRKDKSSVLTELDYLPTYIENSDETGFSLGKESENGLREHSPELGMVQQYPLLKEPQWKYPEISDSTDTERTPDSSKNSAGDSFLGKEDLGRRRTTMLKISTATKVVNANQNAPSNVSGKRGRPRKLKLSNKAGRPPKNTGKSLTSTKTTPMGPGITFPDVKPDLEDVDGVLFVSFESKEALDIHAVDGTTEEPCSLQASTTNDTGCRARISQLEKELIEDLKALRHKQVIHPGLQEVGLKLNSVDPTMSIDLKYLGVQLPLAPATSFPFWNLTGTNPASPDAGFPFVSRTGKTNDFTKIKGWRGKFHGASASRNEGGNSEGPLKNRSAFCSDKLDEYLENEGKLMETSMGFSSNAPTSPVVYQLPTKSTSYVRTLDSVLKKQSTISPSTSYSLKPHSVPPASRKAKSQNKQATLSGRTKSSYKSILPYPVSPKQKHAHILGDKAAKNSSSTISENQVNNFVVPTSDENTFPKQISLRQAHQQQQQQQQGARPPGLSKSQVKLMDLEDCALWEGKPRTYITEERADVSLTTLLTAQASLKTKPIHTIIRKRAPPCNNDFCRLGCVCSSLALEKRQPAHCRRPDCMFGCTCLKRKVVLVKGGSKSKHFQRKAAHRDPVFYDALGEEQREEREEGLREEEEQLKEKKKRKKLEYTICETEPEQPVRHYPLWVKVEGEVDPEPVYIPTPSVIEPMKPLLLPQPEVLPTTVKGKLLTGIKPARAYTPKPNPVIREEDKDPVYLYFESMMTCARVRVYERKKEEQRQPSPSPSPSFQQQGSCQSSPENCSVKEPDSEQQPLKPITCDLEDDSEKSQERSWKSSCNEGESSTSYVRQRSPGGPTKLIEIISDCNWEEDRNKILSILSQHINSNMPQSLKVGSFIIELASQRKSRGEKNPPVYSSRVKISMPSCQDQDDVAEKSGSETPDGPLSPGKMDDISPVQTDALDSVRERLHGGKGLPFYAGLSPAGKLVAYKRKPSSSTSGLIQVASNAKVAASRKPRTLLPSTSNCKTASSSGATTNRPGKNLKAFVPAKRPIENAPQIPVATPQVSPNTVKRTGPRLLLIPVQQGSPTLRPVPNTQLQGHRMVLQPVRSPSGMNLFRHPNGQIVQLLPLHQLRGSNTQPNLQPVVFRNPGSVMGIRLPTPSKPSETPPSSASSSAFSVMNPVIQAVGSSPAVNVITQAPSLLSSGPSFVSQSGTLTLRISPPEPQSFASKTGSETKITYSSGGQPVGTASLIPLQSGSFALLQLPGQKPVPSSILQHVTSLQMKKESQSADQKDETSFLKREQGTKKALQSEGEATDSEVNIIKQNSGAAASVETLSDSFRDGGDHLDEESLTEEGPITVKPSEHSCIAGSHIGEDYKDGDEEFGIGNHNSSKEKRSVIEVKTISRRASNVTVQTASNVQLKKLGDVKVEQQEGLKNPEENSNEFPVISKEESKLELSGSKVVEHQSFPQPEAKGKGCGDSLEKDSIRERWRKHLKGPLTQKCVGTIQECKKEADEQLIKEIKTCQENSDVFQQEQSISDLLGKSGTTENVRLLKTECDPWSRISSPTAFSIVPRRATKGSRGEGHFQSHLLLSGEQIKPKQEKNGGRSSADLTVLDLEEEDEEEENEKTDDSIDEIVDVVSDYQSEEVDDVEKNTCVEYIEDDEEQVDIETVEELSEEINIAHMKTTAAQTQTFKQPCRTHVSADEKAAERSRKAPPIPLKLKPDYWSEKLQKEAEAFAYYRRTHTANERRRRGEMRDLFEKLKITLGLLHSSKVSKSLILTRAFSEIQGLTDQADKLIGQKNLLTRKRNILIRKVSSLSGKTEEVVLKKLEYIYAKQQALEAQKRKKKMGSDEFDVSPRTSKQQEGSSASSVDVGQMFINNRKGKPLILSRKRDQATENTSPSNTPHTSANIVMTPQGQLLTLKGPLFSGPVVTVSPALLETDLKPQVATSAVAQSENDDLFMMPRIVNVTSLATEGGLVDMGGSKYPHEVSDGKPPDHLKSTVRNEDNSFEDSGRISSRGSHRDGRMALGPTPVFLANKDSGFPQIVDVSRMQEAQEFLPKKISGEMRGIQYKWKECESRREKLKPKESTFHKLKMKELKDSSIEMELRKVASAIEEAALDSNELLTNTEDEDDTDETLTSLLNEIAFLNQQLNDDSVSLADSSMDTEFPGDARRGFISKLPPGNRATFQVGHLGTGLKELPDVQGESDSVSPLLLHLEDDDFSENEKQLAEPASEPDVLKIVIDPEIKDSLLSHKKASDGGKSTSGVPAELESVSSPPILHMKAGLENSSSTDTLWRPMPKLAPLGLKVANPSSDADGQGLKVMPCLAPIAAKVGSVGHKMNLTGNDQECRESKVMPTLAPVVAKLGNSGASPSSAGK</sequence>
<evidence type="ECO:0000256" key="13">
    <source>
        <dbReference type="ARBA" id="ARBA00067820"/>
    </source>
</evidence>
<feature type="region of interest" description="Disordered" evidence="16">
    <location>
        <begin position="2322"/>
        <end position="2351"/>
    </location>
</feature>
<dbReference type="CDD" id="cd20195">
    <property type="entry name" value="T-box_MGA-like"/>
    <property type="match status" value="1"/>
</dbReference>
<dbReference type="GO" id="GO:0046983">
    <property type="term" value="F:protein dimerization activity"/>
    <property type="evidence" value="ECO:0007669"/>
    <property type="project" value="InterPro"/>
</dbReference>
<dbReference type="GeneID" id="115300769"/>
<dbReference type="SMART" id="SM00425">
    <property type="entry name" value="TBOX"/>
    <property type="match status" value="1"/>
</dbReference>
<feature type="region of interest" description="Disordered" evidence="16">
    <location>
        <begin position="1812"/>
        <end position="1838"/>
    </location>
</feature>
<feature type="compositionally biased region" description="Basic and acidic residues" evidence="16">
    <location>
        <begin position="1757"/>
        <end position="1779"/>
    </location>
</feature>
<evidence type="ECO:0000256" key="5">
    <source>
        <dbReference type="ARBA" id="ARBA00022553"/>
    </source>
</evidence>
<feature type="compositionally biased region" description="Polar residues" evidence="16">
    <location>
        <begin position="633"/>
        <end position="643"/>
    </location>
</feature>
<feature type="compositionally biased region" description="Acidic residues" evidence="16">
    <location>
        <begin position="2091"/>
        <end position="2105"/>
    </location>
</feature>
<feature type="compositionally biased region" description="Polar residues" evidence="16">
    <location>
        <begin position="2373"/>
        <end position="2387"/>
    </location>
</feature>
<dbReference type="InterPro" id="IPR036960">
    <property type="entry name" value="T-box_sf"/>
</dbReference>
<dbReference type="Gene3D" id="2.60.40.820">
    <property type="entry name" value="Transcription factor, T-box"/>
    <property type="match status" value="1"/>
</dbReference>
<feature type="region of interest" description="Disordered" evidence="16">
    <location>
        <begin position="1755"/>
        <end position="1793"/>
    </location>
</feature>
<dbReference type="InterPro" id="IPR037935">
    <property type="entry name" value="MAX_gene-associated_bHLHzip"/>
</dbReference>
<dbReference type="InterPro" id="IPR046360">
    <property type="entry name" value="T-box_DNA-bd"/>
</dbReference>
<dbReference type="PANTHER" id="PTHR11267:SF32">
    <property type="entry name" value="MAX GENE-ASSOCIATED PROTEIN"/>
    <property type="match status" value="1"/>
</dbReference>
<organism evidence="19 20">
    <name type="scientific">Suricata suricatta</name>
    <name type="common">Meerkat</name>
    <dbReference type="NCBI Taxonomy" id="37032"/>
    <lineage>
        <taxon>Eukaryota</taxon>
        <taxon>Metazoa</taxon>
        <taxon>Chordata</taxon>
        <taxon>Craniata</taxon>
        <taxon>Vertebrata</taxon>
        <taxon>Euteleostomi</taxon>
        <taxon>Mammalia</taxon>
        <taxon>Eutheria</taxon>
        <taxon>Laurasiatheria</taxon>
        <taxon>Carnivora</taxon>
        <taxon>Feliformia</taxon>
        <taxon>Herpestidae</taxon>
        <taxon>Suricata</taxon>
    </lineage>
</organism>
<dbReference type="CTD" id="23269"/>
<dbReference type="GO" id="GO:0000785">
    <property type="term" value="C:chromatin"/>
    <property type="evidence" value="ECO:0007669"/>
    <property type="project" value="TreeGrafter"/>
</dbReference>
<gene>
    <name evidence="19" type="primary">MGA</name>
</gene>
<evidence type="ECO:0000256" key="8">
    <source>
        <dbReference type="ARBA" id="ARBA00023054"/>
    </source>
</evidence>
<evidence type="ECO:0000256" key="4">
    <source>
        <dbReference type="ARBA" id="ARBA00022499"/>
    </source>
</evidence>
<feature type="compositionally biased region" description="Polar residues" evidence="16">
    <location>
        <begin position="591"/>
        <end position="611"/>
    </location>
</feature>
<reference evidence="19" key="2">
    <citation type="submission" date="2025-08" db="UniProtKB">
        <authorList>
            <consortium name="Ensembl"/>
        </authorList>
    </citation>
    <scope>IDENTIFICATION</scope>
</reference>
<dbReference type="SMART" id="SM00353">
    <property type="entry name" value="HLH"/>
    <property type="match status" value="1"/>
</dbReference>
<name>A0A673TZA1_SURSU</name>
<comment type="caution">
    <text evidence="14">Lacks conserved residue(s) required for the propagation of feature annotation.</text>
</comment>
<dbReference type="Gene3D" id="4.10.280.10">
    <property type="entry name" value="Helix-loop-helix DNA-binding domain"/>
    <property type="match status" value="1"/>
</dbReference>
<evidence type="ECO:0000256" key="1">
    <source>
        <dbReference type="ARBA" id="ARBA00004123"/>
    </source>
</evidence>
<dbReference type="InterPro" id="IPR032060">
    <property type="entry name" value="MGA_dom"/>
</dbReference>
<dbReference type="InterPro" id="IPR011598">
    <property type="entry name" value="bHLH_dom"/>
</dbReference>
<dbReference type="FunFam" id="2.60.40.820:FF:000009">
    <property type="entry name" value="MAX gene-associated protein isoform X1"/>
    <property type="match status" value="1"/>
</dbReference>
<feature type="region of interest" description="Disordered" evidence="16">
    <location>
        <begin position="2730"/>
        <end position="2751"/>
    </location>
</feature>
<feature type="domain" description="BHLH" evidence="18">
    <location>
        <begin position="2215"/>
        <end position="2266"/>
    </location>
</feature>
<keyword evidence="20" id="KW-1185">Reference proteome</keyword>
<comment type="function">
    <text evidence="12">Functions as a dual-specificity transcription factor, regulating the expression of both MAX-network and T-box family target genes. Functions as a repressor or an activator. Binds to 5'-AATTTCACACCTAGGTGTGAAATT-3' core sequence and seems to regulate MYC-MAX target genes. Suppresses transcriptional activation by MYC and inhibits MYC-dependent cell transformation. Function activated by heterodimerization with MAX. This heterodimerization serves the dual function of both generating an E-box-binding heterodimer and simultaneously blocking interaction of a corepressor.</text>
</comment>
<evidence type="ECO:0000259" key="17">
    <source>
        <dbReference type="PROSITE" id="PS50252"/>
    </source>
</evidence>
<feature type="region of interest" description="Disordered" evidence="16">
    <location>
        <begin position="1249"/>
        <end position="1330"/>
    </location>
</feature>
<evidence type="ECO:0000259" key="18">
    <source>
        <dbReference type="PROSITE" id="PS50888"/>
    </source>
</evidence>
<keyword evidence="3" id="KW-0678">Repressor</keyword>
<keyword evidence="6" id="KW-0832">Ubl conjugation</keyword>
<dbReference type="CDD" id="cd18911">
    <property type="entry name" value="bHLHzip_MGA"/>
    <property type="match status" value="1"/>
</dbReference>
<feature type="region of interest" description="Disordered" evidence="16">
    <location>
        <begin position="2051"/>
        <end position="2105"/>
    </location>
</feature>
<feature type="compositionally biased region" description="Polar residues" evidence="16">
    <location>
        <begin position="1309"/>
        <end position="1323"/>
    </location>
</feature>
<comment type="subcellular location">
    <subcellularLocation>
        <location evidence="1 14">Nucleus</location>
    </subcellularLocation>
</comment>
<feature type="compositionally biased region" description="Basic and acidic residues" evidence="16">
    <location>
        <begin position="2465"/>
        <end position="2484"/>
    </location>
</feature>
<keyword evidence="11 14" id="KW-0539">Nucleus</keyword>
<dbReference type="PROSITE" id="PS01264">
    <property type="entry name" value="TBOX_2"/>
    <property type="match status" value="1"/>
</dbReference>
<feature type="region of interest" description="Disordered" evidence="16">
    <location>
        <begin position="556"/>
        <end position="653"/>
    </location>
</feature>
<feature type="compositionally biased region" description="Basic residues" evidence="16">
    <location>
        <begin position="613"/>
        <end position="622"/>
    </location>
</feature>
<feature type="compositionally biased region" description="Polar residues" evidence="16">
    <location>
        <begin position="902"/>
        <end position="917"/>
    </location>
</feature>
<dbReference type="FunFam" id="4.10.280.10:FF:000040">
    <property type="entry name" value="MAX gene-associated protein isoform X1"/>
    <property type="match status" value="1"/>
</dbReference>
<feature type="region of interest" description="Disordered" evidence="16">
    <location>
        <begin position="1378"/>
        <end position="1429"/>
    </location>
</feature>
<dbReference type="InterPro" id="IPR001699">
    <property type="entry name" value="TF_T-box"/>
</dbReference>
<feature type="region of interest" description="Disordered" evidence="16">
    <location>
        <begin position="1687"/>
        <end position="1716"/>
    </location>
</feature>
<feature type="region of interest" description="Disordered" evidence="16">
    <location>
        <begin position="2364"/>
        <end position="2387"/>
    </location>
</feature>
<feature type="compositionally biased region" description="Polar residues" evidence="16">
    <location>
        <begin position="1493"/>
        <end position="1512"/>
    </location>
</feature>
<dbReference type="Ensembl" id="ENSSSUT00005019720.1">
    <property type="protein sequence ID" value="ENSSSUP00005017299.1"/>
    <property type="gene ID" value="ENSSSUG00005011135.1"/>
</dbReference>
<dbReference type="GO" id="GO:0000978">
    <property type="term" value="F:RNA polymerase II cis-regulatory region sequence-specific DNA binding"/>
    <property type="evidence" value="ECO:0007669"/>
    <property type="project" value="InterPro"/>
</dbReference>
<dbReference type="PRINTS" id="PR00937">
    <property type="entry name" value="TBOX"/>
</dbReference>
<keyword evidence="2" id="KW-0488">Methylation</keyword>
<feature type="compositionally biased region" description="Basic and acidic residues" evidence="16">
    <location>
        <begin position="259"/>
        <end position="277"/>
    </location>
</feature>
<feature type="region of interest" description="Disordered" evidence="16">
    <location>
        <begin position="970"/>
        <end position="990"/>
    </location>
</feature>
<feature type="region of interest" description="Disordered" evidence="16">
    <location>
        <begin position="1486"/>
        <end position="1515"/>
    </location>
</feature>
<dbReference type="InterPro" id="IPR008967">
    <property type="entry name" value="p53-like_TF_DNA-bd_sf"/>
</dbReference>
<evidence type="ECO:0000313" key="19">
    <source>
        <dbReference type="Ensembl" id="ENSSSUP00005017299.1"/>
    </source>
</evidence>
<dbReference type="Pfam" id="PF00010">
    <property type="entry name" value="HLH"/>
    <property type="match status" value="1"/>
</dbReference>
<feature type="domain" description="T-box" evidence="17">
    <location>
        <begin position="79"/>
        <end position="260"/>
    </location>
</feature>
<feature type="compositionally biased region" description="Acidic residues" evidence="16">
    <location>
        <begin position="406"/>
        <end position="421"/>
    </location>
</feature>
<reference evidence="19 20" key="1">
    <citation type="submission" date="2019-05" db="EMBL/GenBank/DDBJ databases">
        <title>A Chromosome-scale Meerkat (S. suricatta) Genome Assembly.</title>
        <authorList>
            <person name="Dudchenko O."/>
            <person name="Lieberman Aiden E."/>
            <person name="Tung J."/>
            <person name="Barreiro L.B."/>
            <person name="Clutton-Brock T.H."/>
        </authorList>
    </citation>
    <scope>NUCLEOTIDE SEQUENCE [LARGE SCALE GENOMIC DNA]</scope>
</reference>
<feature type="compositionally biased region" description="Basic and acidic residues" evidence="16">
    <location>
        <begin position="309"/>
        <end position="320"/>
    </location>
</feature>
<dbReference type="GO" id="GO:0001708">
    <property type="term" value="P:cell fate specification"/>
    <property type="evidence" value="ECO:0007669"/>
    <property type="project" value="TreeGrafter"/>
</dbReference>
<reference evidence="19" key="3">
    <citation type="submission" date="2025-09" db="UniProtKB">
        <authorList>
            <consortium name="Ensembl"/>
        </authorList>
    </citation>
    <scope>IDENTIFICATION</scope>
</reference>
<feature type="compositionally biased region" description="Polar residues" evidence="16">
    <location>
        <begin position="2334"/>
        <end position="2349"/>
    </location>
</feature>
<feature type="compositionally biased region" description="Polar residues" evidence="16">
    <location>
        <begin position="1700"/>
        <end position="1716"/>
    </location>
</feature>
<evidence type="ECO:0000256" key="15">
    <source>
        <dbReference type="SAM" id="Coils"/>
    </source>
</evidence>
<keyword evidence="5" id="KW-0597">Phosphoprotein</keyword>
<evidence type="ECO:0000313" key="20">
    <source>
        <dbReference type="Proteomes" id="UP000472268"/>
    </source>
</evidence>
<keyword evidence="7" id="KW-0805">Transcription regulation</keyword>
<feature type="coiled-coil region" evidence="15">
    <location>
        <begin position="1117"/>
        <end position="1144"/>
    </location>
</feature>
<dbReference type="SUPFAM" id="SSF49417">
    <property type="entry name" value="p53-like transcription factors"/>
    <property type="match status" value="1"/>
</dbReference>
<evidence type="ECO:0000256" key="12">
    <source>
        <dbReference type="ARBA" id="ARBA00059348"/>
    </source>
</evidence>
<accession>A0A673TZA1</accession>
<dbReference type="PROSITE" id="PS50888">
    <property type="entry name" value="BHLH"/>
    <property type="match status" value="1"/>
</dbReference>
<dbReference type="GO" id="GO:0045893">
    <property type="term" value="P:positive regulation of DNA-templated transcription"/>
    <property type="evidence" value="ECO:0007669"/>
    <property type="project" value="InterPro"/>
</dbReference>
<protein>
    <recommendedName>
        <fullName evidence="13">MAX gene-associated protein</fullName>
    </recommendedName>
</protein>
<dbReference type="RefSeq" id="XP_029806167.1">
    <property type="nucleotide sequence ID" value="XM_029950307.1"/>
</dbReference>
<feature type="compositionally biased region" description="Polar residues" evidence="16">
    <location>
        <begin position="278"/>
        <end position="289"/>
    </location>
</feature>
<proteinExistence type="predicted"/>
<keyword evidence="4" id="KW-1017">Isopeptide bond</keyword>
<evidence type="ECO:0000256" key="6">
    <source>
        <dbReference type="ARBA" id="ARBA00022843"/>
    </source>
</evidence>
<evidence type="ECO:0000256" key="9">
    <source>
        <dbReference type="ARBA" id="ARBA00023125"/>
    </source>
</evidence>
<evidence type="ECO:0000256" key="3">
    <source>
        <dbReference type="ARBA" id="ARBA00022491"/>
    </source>
</evidence>
<evidence type="ECO:0000256" key="2">
    <source>
        <dbReference type="ARBA" id="ARBA00022481"/>
    </source>
</evidence>
<keyword evidence="8 15" id="KW-0175">Coiled coil</keyword>
<feature type="region of interest" description="Disordered" evidence="16">
    <location>
        <begin position="879"/>
        <end position="919"/>
    </location>
</feature>
<dbReference type="GO" id="GO:0071339">
    <property type="term" value="C:MLL1 complex"/>
    <property type="evidence" value="ECO:0007669"/>
    <property type="project" value="InterPro"/>
</dbReference>
<dbReference type="GO" id="GO:0000981">
    <property type="term" value="F:DNA-binding transcription factor activity, RNA polymerase II-specific"/>
    <property type="evidence" value="ECO:0007669"/>
    <property type="project" value="TreeGrafter"/>
</dbReference>
<keyword evidence="9 14" id="KW-0238">DNA-binding</keyword>
<evidence type="ECO:0000256" key="11">
    <source>
        <dbReference type="ARBA" id="ARBA00023242"/>
    </source>
</evidence>